<name>A0ABT2AUY6_9ACTN</name>
<protein>
    <submittedName>
        <fullName evidence="1">Uncharacterized protein</fullName>
    </submittedName>
</protein>
<evidence type="ECO:0000313" key="1">
    <source>
        <dbReference type="EMBL" id="MCS0600072.1"/>
    </source>
</evidence>
<comment type="caution">
    <text evidence="1">The sequence shown here is derived from an EMBL/GenBank/DDBJ whole genome shotgun (WGS) entry which is preliminary data.</text>
</comment>
<accession>A0ABT2AUY6</accession>
<reference evidence="1 2" key="1">
    <citation type="submission" date="2022-08" db="EMBL/GenBank/DDBJ databases">
        <authorList>
            <person name="Somphong A."/>
            <person name="Phongsopitanun W."/>
        </authorList>
    </citation>
    <scope>NUCLEOTIDE SEQUENCE [LARGE SCALE GENOMIC DNA]</scope>
    <source>
        <strain evidence="1 2">LP11</strain>
    </source>
</reference>
<keyword evidence="2" id="KW-1185">Reference proteome</keyword>
<dbReference type="Proteomes" id="UP001205612">
    <property type="component" value="Unassembled WGS sequence"/>
</dbReference>
<proteinExistence type="predicted"/>
<dbReference type="EMBL" id="JANUGP010000001">
    <property type="protein sequence ID" value="MCS0600072.1"/>
    <property type="molecule type" value="Genomic_DNA"/>
</dbReference>
<organism evidence="1 2">
    <name type="scientific">Streptomyces pyxinicus</name>
    <dbReference type="NCBI Taxonomy" id="2970331"/>
    <lineage>
        <taxon>Bacteria</taxon>
        <taxon>Bacillati</taxon>
        <taxon>Actinomycetota</taxon>
        <taxon>Actinomycetes</taxon>
        <taxon>Kitasatosporales</taxon>
        <taxon>Streptomycetaceae</taxon>
        <taxon>Streptomyces</taxon>
    </lineage>
</organism>
<dbReference type="RefSeq" id="WP_258776323.1">
    <property type="nucleotide sequence ID" value="NZ_JANUGP010000001.1"/>
</dbReference>
<sequence length="40" mass="4515">MARTEYYEEPNAAKPESMAIVASTVVADDDHGRILRFFGR</sequence>
<evidence type="ECO:0000313" key="2">
    <source>
        <dbReference type="Proteomes" id="UP001205612"/>
    </source>
</evidence>
<gene>
    <name evidence="1" type="ORF">NX794_02300</name>
</gene>